<feature type="non-terminal residue" evidence="1">
    <location>
        <position position="110"/>
    </location>
</feature>
<proteinExistence type="predicted"/>
<organism evidence="1 2">
    <name type="scientific">Mycolicibacterium arseniciresistens</name>
    <dbReference type="NCBI Taxonomy" id="3062257"/>
    <lineage>
        <taxon>Bacteria</taxon>
        <taxon>Bacillati</taxon>
        <taxon>Actinomycetota</taxon>
        <taxon>Actinomycetes</taxon>
        <taxon>Mycobacteriales</taxon>
        <taxon>Mycobacteriaceae</taxon>
        <taxon>Mycolicibacterium</taxon>
    </lineage>
</organism>
<evidence type="ECO:0000313" key="1">
    <source>
        <dbReference type="EMBL" id="MDO3634604.1"/>
    </source>
</evidence>
<sequence length="110" mass="12181">MAAEAVAGTATPTINSAVAAATIIPNFRTRVFLICVWDCLLMCSQMEKRLNSCHSVSALAARAEQDGAHENRQLRRHRPRPHLHITYYRAPYYCDLMGVDQRGVAGVEPA</sequence>
<dbReference type="Proteomes" id="UP001168823">
    <property type="component" value="Unassembled WGS sequence"/>
</dbReference>
<dbReference type="RefSeq" id="WP_302912731.1">
    <property type="nucleotide sequence ID" value="NZ_JAUMSQ010000007.1"/>
</dbReference>
<name>A0ABT8UEG3_9MYCO</name>
<comment type="caution">
    <text evidence="1">The sequence shown here is derived from an EMBL/GenBank/DDBJ whole genome shotgun (WGS) entry which is preliminary data.</text>
</comment>
<accession>A0ABT8UEG3</accession>
<evidence type="ECO:0000313" key="2">
    <source>
        <dbReference type="Proteomes" id="UP001168823"/>
    </source>
</evidence>
<keyword evidence="2" id="KW-1185">Reference proteome</keyword>
<dbReference type="EMBL" id="JAUMSQ010000007">
    <property type="protein sequence ID" value="MDO3634604.1"/>
    <property type="molecule type" value="Genomic_DNA"/>
</dbReference>
<gene>
    <name evidence="1" type="ORF">Q2100_02450</name>
</gene>
<reference evidence="1" key="1">
    <citation type="submission" date="2023-07" db="EMBL/GenBank/DDBJ databases">
        <title>Mycolicibacterium sp. nov., a novel bacterial species.</title>
        <authorList>
            <person name="Cao Y."/>
        </authorList>
    </citation>
    <scope>NUCLEOTIDE SEQUENCE</scope>
    <source>
        <strain evidence="1">KC 300</strain>
    </source>
</reference>
<protein>
    <submittedName>
        <fullName evidence="1">Uncharacterized protein</fullName>
    </submittedName>
</protein>